<dbReference type="OrthoDB" id="2012862at2759"/>
<gene>
    <name evidence="2" type="ORF">CTI12_AA144840</name>
</gene>
<dbReference type="Proteomes" id="UP000245207">
    <property type="component" value="Unassembled WGS sequence"/>
</dbReference>
<keyword evidence="1" id="KW-1133">Transmembrane helix</keyword>
<reference evidence="2 3" key="1">
    <citation type="journal article" date="2018" name="Mol. Plant">
        <title>The genome of Artemisia annua provides insight into the evolution of Asteraceae family and artemisinin biosynthesis.</title>
        <authorList>
            <person name="Shen Q."/>
            <person name="Zhang L."/>
            <person name="Liao Z."/>
            <person name="Wang S."/>
            <person name="Yan T."/>
            <person name="Shi P."/>
            <person name="Liu M."/>
            <person name="Fu X."/>
            <person name="Pan Q."/>
            <person name="Wang Y."/>
            <person name="Lv Z."/>
            <person name="Lu X."/>
            <person name="Zhang F."/>
            <person name="Jiang W."/>
            <person name="Ma Y."/>
            <person name="Chen M."/>
            <person name="Hao X."/>
            <person name="Li L."/>
            <person name="Tang Y."/>
            <person name="Lv G."/>
            <person name="Zhou Y."/>
            <person name="Sun X."/>
            <person name="Brodelius P.E."/>
            <person name="Rose J.K.C."/>
            <person name="Tang K."/>
        </authorList>
    </citation>
    <scope>NUCLEOTIDE SEQUENCE [LARGE SCALE GENOMIC DNA]</scope>
    <source>
        <strain evidence="3">cv. Huhao1</strain>
        <tissue evidence="2">Leaf</tissue>
    </source>
</reference>
<dbReference type="AlphaFoldDB" id="A0A2U1PJW9"/>
<dbReference type="PANTHER" id="PTHR36708">
    <property type="entry name" value="SUCCINATE DEHYDROGENASE SUBUNIT 6, MITOCHONDRIAL"/>
    <property type="match status" value="1"/>
</dbReference>
<accession>A0A2U1PJW9</accession>
<evidence type="ECO:0000256" key="1">
    <source>
        <dbReference type="SAM" id="Phobius"/>
    </source>
</evidence>
<keyword evidence="1" id="KW-0472">Membrane</keyword>
<dbReference type="PANTHER" id="PTHR36708:SF1">
    <property type="entry name" value="SUCCINATE DEHYDROGENASE SUBUNIT 6, MITOCHONDRIAL"/>
    <property type="match status" value="1"/>
</dbReference>
<keyword evidence="1" id="KW-0812">Transmembrane</keyword>
<organism evidence="2 3">
    <name type="scientific">Artemisia annua</name>
    <name type="common">Sweet wormwood</name>
    <dbReference type="NCBI Taxonomy" id="35608"/>
    <lineage>
        <taxon>Eukaryota</taxon>
        <taxon>Viridiplantae</taxon>
        <taxon>Streptophyta</taxon>
        <taxon>Embryophyta</taxon>
        <taxon>Tracheophyta</taxon>
        <taxon>Spermatophyta</taxon>
        <taxon>Magnoliopsida</taxon>
        <taxon>eudicotyledons</taxon>
        <taxon>Gunneridae</taxon>
        <taxon>Pentapetalae</taxon>
        <taxon>asterids</taxon>
        <taxon>campanulids</taxon>
        <taxon>Asterales</taxon>
        <taxon>Asteraceae</taxon>
        <taxon>Asteroideae</taxon>
        <taxon>Anthemideae</taxon>
        <taxon>Artemisiinae</taxon>
        <taxon>Artemisia</taxon>
    </lineage>
</organism>
<keyword evidence="3" id="KW-1185">Reference proteome</keyword>
<comment type="caution">
    <text evidence="2">The sequence shown here is derived from an EMBL/GenBank/DDBJ whole genome shotgun (WGS) entry which is preliminary data.</text>
</comment>
<evidence type="ECO:0000313" key="3">
    <source>
        <dbReference type="Proteomes" id="UP000245207"/>
    </source>
</evidence>
<proteinExistence type="predicted"/>
<name>A0A2U1PJW9_ARTAN</name>
<dbReference type="GO" id="GO:0045273">
    <property type="term" value="C:respiratory chain complex II (succinate dehydrogenase)"/>
    <property type="evidence" value="ECO:0007669"/>
    <property type="project" value="InterPro"/>
</dbReference>
<dbReference type="InterPro" id="IPR034574">
    <property type="entry name" value="SDH6"/>
</dbReference>
<sequence length="58" mass="6511">MIYHSANNFNFLSFFLGVALNLGAGAVFGMSFGQEIAKLSLQLYKLDTMAARVKFMEW</sequence>
<dbReference type="EMBL" id="PKPP01001061">
    <property type="protein sequence ID" value="PWA86029.1"/>
    <property type="molecule type" value="Genomic_DNA"/>
</dbReference>
<protein>
    <submittedName>
        <fullName evidence="2">Uncharacterized protein</fullName>
    </submittedName>
</protein>
<dbReference type="STRING" id="35608.A0A2U1PJW9"/>
<feature type="transmembrane region" description="Helical" evidence="1">
    <location>
        <begin position="12"/>
        <end position="32"/>
    </location>
</feature>
<evidence type="ECO:0000313" key="2">
    <source>
        <dbReference type="EMBL" id="PWA86029.1"/>
    </source>
</evidence>